<sequence length="427" mass="44950">MITALLFGTFLIMLLVGVPIAAALGLAGTAAIATAHLGIISVPTSVYTGIAKYPLMTIPMFVLAGTIFDRSGVAQKLVRFATSIIGNGRGSLAVIAVVVTMMMGGISGSGPAIAAAVCGVMGPSMIRAGYPRPFIASTIAAASATDILIPPSVALIIYSVLVPAAPTTSMFAAGIIPGTLAGLALIVPTLWLARRHNLGTELSHEPRPPFWSSLWDAALGLFAKVLILGGLRFGIFTPTEAAVIAVAYGLLLGMVIYRTIRLRELYSMLVEAAEISAIILTVIALASVFGWALSTLSVIDPITQGILNLGIGEGGVMALLIVLLVIVGTFLDGISIFIILLPLLIPIATAYHWDLTWFGVILTLMIAVGQFTPPMAVNLMVACRMTGCTMESTVRWVIWPLITMLMVTIAVVIWPDLALWLPRRMGF</sequence>
<feature type="transmembrane region" description="Helical" evidence="7">
    <location>
        <begin position="105"/>
        <end position="122"/>
    </location>
</feature>
<feature type="transmembrane region" description="Helical" evidence="7">
    <location>
        <begin position="272"/>
        <end position="294"/>
    </location>
</feature>
<dbReference type="PIRSF" id="PIRSF006066">
    <property type="entry name" value="HI0050"/>
    <property type="match status" value="1"/>
</dbReference>
<evidence type="ECO:0000256" key="5">
    <source>
        <dbReference type="ARBA" id="ARBA00022989"/>
    </source>
</evidence>
<accession>A0A3S0IDW7</accession>
<evidence type="ECO:0000313" key="10">
    <source>
        <dbReference type="Proteomes" id="UP000277007"/>
    </source>
</evidence>
<keyword evidence="6 7" id="KW-0472">Membrane</keyword>
<dbReference type="Proteomes" id="UP000277007">
    <property type="component" value="Unassembled WGS sequence"/>
</dbReference>
<evidence type="ECO:0000259" key="8">
    <source>
        <dbReference type="Pfam" id="PF06808"/>
    </source>
</evidence>
<dbReference type="InterPro" id="IPR010656">
    <property type="entry name" value="DctM"/>
</dbReference>
<protein>
    <recommendedName>
        <fullName evidence="7">TRAP transporter large permease protein</fullName>
    </recommendedName>
</protein>
<feature type="transmembrane region" description="Helical" evidence="7">
    <location>
        <begin position="314"/>
        <end position="343"/>
    </location>
</feature>
<dbReference type="OrthoDB" id="7824289at2"/>
<gene>
    <name evidence="9" type="ORF">EJ903_16055</name>
</gene>
<feature type="domain" description="TRAP C4-dicarboxylate transport system permease DctM subunit" evidence="8">
    <location>
        <begin position="7"/>
        <end position="414"/>
    </location>
</feature>
<keyword evidence="4 7" id="KW-0812">Transmembrane</keyword>
<evidence type="ECO:0000256" key="2">
    <source>
        <dbReference type="ARBA" id="ARBA00022475"/>
    </source>
</evidence>
<dbReference type="EMBL" id="RXMA01000015">
    <property type="protein sequence ID" value="RTR18363.1"/>
    <property type="molecule type" value="Genomic_DNA"/>
</dbReference>
<name>A0A3S0IDW7_9PROT</name>
<dbReference type="AlphaFoldDB" id="A0A3S0IDW7"/>
<comment type="similarity">
    <text evidence="7">Belongs to the TRAP transporter large permease family.</text>
</comment>
<comment type="subunit">
    <text evidence="7">The complex comprises the extracytoplasmic solute receptor protein and the two transmembrane proteins.</text>
</comment>
<feature type="transmembrane region" description="Helical" evidence="7">
    <location>
        <begin position="214"/>
        <end position="235"/>
    </location>
</feature>
<dbReference type="Pfam" id="PF06808">
    <property type="entry name" value="DctM"/>
    <property type="match status" value="1"/>
</dbReference>
<dbReference type="RefSeq" id="WP_126617229.1">
    <property type="nucleotide sequence ID" value="NZ_JBHUCY010000021.1"/>
</dbReference>
<keyword evidence="5 7" id="KW-1133">Transmembrane helix</keyword>
<proteinExistence type="inferred from homology"/>
<keyword evidence="7" id="KW-0813">Transport</keyword>
<keyword evidence="2" id="KW-1003">Cell membrane</keyword>
<evidence type="ECO:0000256" key="1">
    <source>
        <dbReference type="ARBA" id="ARBA00004429"/>
    </source>
</evidence>
<dbReference type="PANTHER" id="PTHR33362">
    <property type="entry name" value="SIALIC ACID TRAP TRANSPORTER PERMEASE PROTEIN SIAT-RELATED"/>
    <property type="match status" value="1"/>
</dbReference>
<dbReference type="GO" id="GO:0005886">
    <property type="term" value="C:plasma membrane"/>
    <property type="evidence" value="ECO:0007669"/>
    <property type="project" value="UniProtKB-SubCell"/>
</dbReference>
<comment type="caution">
    <text evidence="9">The sequence shown here is derived from an EMBL/GenBank/DDBJ whole genome shotgun (WGS) entry which is preliminary data.</text>
</comment>
<keyword evidence="10" id="KW-1185">Reference proteome</keyword>
<feature type="transmembrane region" description="Helical" evidence="7">
    <location>
        <begin position="355"/>
        <end position="376"/>
    </location>
</feature>
<dbReference type="GO" id="GO:0022857">
    <property type="term" value="F:transmembrane transporter activity"/>
    <property type="evidence" value="ECO:0007669"/>
    <property type="project" value="UniProtKB-UniRule"/>
</dbReference>
<dbReference type="InterPro" id="IPR004681">
    <property type="entry name" value="TRAP_DctM"/>
</dbReference>
<reference evidence="9 10" key="1">
    <citation type="submission" date="2018-12" db="EMBL/GenBank/DDBJ databases">
        <authorList>
            <person name="Yang Y."/>
        </authorList>
    </citation>
    <scope>NUCLEOTIDE SEQUENCE [LARGE SCALE GENOMIC DNA]</scope>
    <source>
        <strain evidence="9 10">L-25-5w-1</strain>
    </source>
</reference>
<evidence type="ECO:0000256" key="3">
    <source>
        <dbReference type="ARBA" id="ARBA00022519"/>
    </source>
</evidence>
<evidence type="ECO:0000256" key="7">
    <source>
        <dbReference type="RuleBase" id="RU369079"/>
    </source>
</evidence>
<feature type="transmembrane region" description="Helical" evidence="7">
    <location>
        <begin position="51"/>
        <end position="68"/>
    </location>
</feature>
<dbReference type="NCBIfam" id="TIGR00786">
    <property type="entry name" value="dctM"/>
    <property type="match status" value="1"/>
</dbReference>
<organism evidence="9 10">
    <name type="scientific">Azospirillum griseum</name>
    <dbReference type="NCBI Taxonomy" id="2496639"/>
    <lineage>
        <taxon>Bacteria</taxon>
        <taxon>Pseudomonadati</taxon>
        <taxon>Pseudomonadota</taxon>
        <taxon>Alphaproteobacteria</taxon>
        <taxon>Rhodospirillales</taxon>
        <taxon>Azospirillaceae</taxon>
        <taxon>Azospirillum</taxon>
    </lineage>
</organism>
<feature type="transmembrane region" description="Helical" evidence="7">
    <location>
        <begin position="170"/>
        <end position="193"/>
    </location>
</feature>
<feature type="transmembrane region" description="Helical" evidence="7">
    <location>
        <begin position="241"/>
        <end position="260"/>
    </location>
</feature>
<feature type="transmembrane region" description="Helical" evidence="7">
    <location>
        <begin position="396"/>
        <end position="421"/>
    </location>
</feature>
<comment type="function">
    <text evidence="7">Part of the tripartite ATP-independent periplasmic (TRAP) transport system.</text>
</comment>
<evidence type="ECO:0000256" key="4">
    <source>
        <dbReference type="ARBA" id="ARBA00022692"/>
    </source>
</evidence>
<dbReference type="PANTHER" id="PTHR33362:SF3">
    <property type="entry name" value="SIALIC ACID TRAP TRANSPORTER PERMEASE PROTEIN SIAT"/>
    <property type="match status" value="1"/>
</dbReference>
<evidence type="ECO:0000256" key="6">
    <source>
        <dbReference type="ARBA" id="ARBA00023136"/>
    </source>
</evidence>
<comment type="subcellular location">
    <subcellularLocation>
        <location evidence="1 7">Cell inner membrane</location>
        <topology evidence="1 7">Multi-pass membrane protein</topology>
    </subcellularLocation>
</comment>
<feature type="transmembrane region" description="Helical" evidence="7">
    <location>
        <begin position="80"/>
        <end position="99"/>
    </location>
</feature>
<feature type="transmembrane region" description="Helical" evidence="7">
    <location>
        <begin position="134"/>
        <end position="158"/>
    </location>
</feature>
<keyword evidence="3 7" id="KW-0997">Cell inner membrane</keyword>
<evidence type="ECO:0000313" key="9">
    <source>
        <dbReference type="EMBL" id="RTR18363.1"/>
    </source>
</evidence>